<evidence type="ECO:0008006" key="4">
    <source>
        <dbReference type="Google" id="ProtNLM"/>
    </source>
</evidence>
<gene>
    <name evidence="2" type="ORF">JHL17_29930</name>
</gene>
<reference evidence="3" key="1">
    <citation type="submission" date="2021-01" db="EMBL/GenBank/DDBJ databases">
        <title>Genome public.</title>
        <authorList>
            <person name="Liu C."/>
            <person name="Sun Q."/>
        </authorList>
    </citation>
    <scope>NUCLEOTIDE SEQUENCE [LARGE SCALE GENOMIC DNA]</scope>
    <source>
        <strain evidence="3">YIM B02556</strain>
    </source>
</reference>
<dbReference type="InterPro" id="IPR036596">
    <property type="entry name" value="Cyt-C_aa3_sf"/>
</dbReference>
<keyword evidence="3" id="KW-1185">Reference proteome</keyword>
<dbReference type="EMBL" id="JAENHM010000073">
    <property type="protein sequence ID" value="MBK1841627.1"/>
    <property type="molecule type" value="Genomic_DNA"/>
</dbReference>
<name>A0ABS1FDX3_9PROT</name>
<comment type="caution">
    <text evidence="2">The sequence shown here is derived from an EMBL/GenBank/DDBJ whole genome shotgun (WGS) entry which is preliminary data.</text>
</comment>
<evidence type="ECO:0000313" key="2">
    <source>
        <dbReference type="EMBL" id="MBK1841627.1"/>
    </source>
</evidence>
<protein>
    <recommendedName>
        <fullName evidence="4">Aa3-type cytochrome c oxidase subunit IV</fullName>
    </recommendedName>
</protein>
<keyword evidence="1" id="KW-0812">Transmembrane</keyword>
<dbReference type="RefSeq" id="WP_200198260.1">
    <property type="nucleotide sequence ID" value="NZ_JAENHM010000073.1"/>
</dbReference>
<dbReference type="Gene3D" id="1.20.5.160">
    <property type="entry name" value="Bacterial aa3 type cytochrome c oxidase subunit IV"/>
    <property type="match status" value="1"/>
</dbReference>
<sequence>MAAASPNPVSEETVRAHQAGWIAFTHFMKLGIAGVIAVLVLLAIFTL</sequence>
<organism evidence="2 3">
    <name type="scientific">Azospirillum endophyticum</name>
    <dbReference type="NCBI Taxonomy" id="2800326"/>
    <lineage>
        <taxon>Bacteria</taxon>
        <taxon>Pseudomonadati</taxon>
        <taxon>Pseudomonadota</taxon>
        <taxon>Alphaproteobacteria</taxon>
        <taxon>Rhodospirillales</taxon>
        <taxon>Azospirillaceae</taxon>
        <taxon>Azospirillum</taxon>
    </lineage>
</organism>
<keyword evidence="1" id="KW-1133">Transmembrane helix</keyword>
<evidence type="ECO:0000313" key="3">
    <source>
        <dbReference type="Proteomes" id="UP000652760"/>
    </source>
</evidence>
<feature type="transmembrane region" description="Helical" evidence="1">
    <location>
        <begin position="20"/>
        <end position="45"/>
    </location>
</feature>
<proteinExistence type="predicted"/>
<keyword evidence="1" id="KW-0472">Membrane</keyword>
<evidence type="ECO:0000256" key="1">
    <source>
        <dbReference type="SAM" id="Phobius"/>
    </source>
</evidence>
<accession>A0ABS1FDX3</accession>
<dbReference type="Proteomes" id="UP000652760">
    <property type="component" value="Unassembled WGS sequence"/>
</dbReference>